<dbReference type="GO" id="GO:0005829">
    <property type="term" value="C:cytosol"/>
    <property type="evidence" value="ECO:0007669"/>
    <property type="project" value="TreeGrafter"/>
</dbReference>
<dbReference type="Gene3D" id="3.40.1170.60">
    <property type="match status" value="1"/>
</dbReference>
<dbReference type="GO" id="GO:0003887">
    <property type="term" value="F:DNA-directed DNA polymerase activity"/>
    <property type="evidence" value="ECO:0007669"/>
    <property type="project" value="UniProtKB-UniRule"/>
</dbReference>
<dbReference type="Proteomes" id="UP000824024">
    <property type="component" value="Unassembled WGS sequence"/>
</dbReference>
<comment type="similarity">
    <text evidence="1 2">Belongs to the DNA polymerase type-Y family.</text>
</comment>
<dbReference type="PANTHER" id="PTHR11076">
    <property type="entry name" value="DNA REPAIR POLYMERASE UMUC / TRANSFERASE FAMILY MEMBER"/>
    <property type="match status" value="1"/>
</dbReference>
<dbReference type="InterPro" id="IPR022880">
    <property type="entry name" value="DNApol_IV"/>
</dbReference>
<dbReference type="GO" id="GO:0003684">
    <property type="term" value="F:damaged DNA binding"/>
    <property type="evidence" value="ECO:0007669"/>
    <property type="project" value="InterPro"/>
</dbReference>
<evidence type="ECO:0000256" key="1">
    <source>
        <dbReference type="ARBA" id="ARBA00010945"/>
    </source>
</evidence>
<proteinExistence type="inferred from homology"/>
<dbReference type="AlphaFoldDB" id="A0A9D2D3A7"/>
<keyword evidence="2" id="KW-0238">DNA-binding</keyword>
<sequence length="415" mass="46056">MESCIFHIDVNSAYLSWSALEKLKKGDTLDLRTVPSIIGGDEKSRHGVVLAKSIPAKKYGIRTGEPVAAALRKCPDLILEPPDHKVYKQYSRALMDYLHTLTSDIEQVSIDECYLNFAPIAGRFSSPLEAAADIRKYIRTRFGFTVNIGISSKKILAKMASDMEKPDRTHTLFPNEIPKKMWPLPVDDLFMVGHASASRLHTMGIHTIGELAHTDKTLLAAVFKSHGLQMWEYANGIDLTGVDPDHHKAKGIGNSTTLSKDASTKEEIHSVLFSLAETVSARLRKAGQLAGTVTVEIKYSNFQSVSRQTRLLTPSASSRELYQTAVVLADRLWNEDPVRLLGIRTSKLCDQDAPIQLSIFNMEHPGTTSDSVNAPSSRKLKKLDEALDSIRKRYGPDSVKRASCMHDAEDKNKNQ</sequence>
<keyword evidence="2" id="KW-0515">Mutator protein</keyword>
<gene>
    <name evidence="2" type="primary">dinB</name>
    <name evidence="5" type="ORF">IAA08_07255</name>
</gene>
<dbReference type="InterPro" id="IPR043502">
    <property type="entry name" value="DNA/RNA_pol_sf"/>
</dbReference>
<evidence type="ECO:0000256" key="3">
    <source>
        <dbReference type="SAM" id="MobiDB-lite"/>
    </source>
</evidence>
<dbReference type="SUPFAM" id="SSF100879">
    <property type="entry name" value="Lesion bypass DNA polymerase (Y-family), little finger domain"/>
    <property type="match status" value="1"/>
</dbReference>
<evidence type="ECO:0000313" key="6">
    <source>
        <dbReference type="Proteomes" id="UP000824024"/>
    </source>
</evidence>
<dbReference type="PANTHER" id="PTHR11076:SF33">
    <property type="entry name" value="DNA POLYMERASE KAPPA"/>
    <property type="match status" value="1"/>
</dbReference>
<feature type="domain" description="UmuC" evidence="4">
    <location>
        <begin position="5"/>
        <end position="193"/>
    </location>
</feature>
<keyword evidence="2" id="KW-0235">DNA replication</keyword>
<dbReference type="Gene3D" id="3.30.70.270">
    <property type="match status" value="1"/>
</dbReference>
<reference evidence="5" key="1">
    <citation type="journal article" date="2021" name="PeerJ">
        <title>Extensive microbial diversity within the chicken gut microbiome revealed by metagenomics and culture.</title>
        <authorList>
            <person name="Gilroy R."/>
            <person name="Ravi A."/>
            <person name="Getino M."/>
            <person name="Pursley I."/>
            <person name="Horton D.L."/>
            <person name="Alikhan N.F."/>
            <person name="Baker D."/>
            <person name="Gharbi K."/>
            <person name="Hall N."/>
            <person name="Watson M."/>
            <person name="Adriaenssens E.M."/>
            <person name="Foster-Nyarko E."/>
            <person name="Jarju S."/>
            <person name="Secka A."/>
            <person name="Antonio M."/>
            <person name="Oren A."/>
            <person name="Chaudhuri R.R."/>
            <person name="La Ragione R."/>
            <person name="Hildebrand F."/>
            <person name="Pallen M.J."/>
        </authorList>
    </citation>
    <scope>NUCLEOTIDE SEQUENCE</scope>
    <source>
        <strain evidence="5">CHK192-9172</strain>
    </source>
</reference>
<reference evidence="5" key="2">
    <citation type="submission" date="2021-04" db="EMBL/GenBank/DDBJ databases">
        <authorList>
            <person name="Gilroy R."/>
        </authorList>
    </citation>
    <scope>NUCLEOTIDE SEQUENCE</scope>
    <source>
        <strain evidence="5">CHK192-9172</strain>
    </source>
</reference>
<dbReference type="SUPFAM" id="SSF56672">
    <property type="entry name" value="DNA/RNA polymerases"/>
    <property type="match status" value="1"/>
</dbReference>
<comment type="subunit">
    <text evidence="2">Monomer.</text>
</comment>
<keyword evidence="2" id="KW-0548">Nucleotidyltransferase</keyword>
<comment type="catalytic activity">
    <reaction evidence="2">
        <text>DNA(n) + a 2'-deoxyribonucleoside 5'-triphosphate = DNA(n+1) + diphosphate</text>
        <dbReference type="Rhea" id="RHEA:22508"/>
        <dbReference type="Rhea" id="RHEA-COMP:17339"/>
        <dbReference type="Rhea" id="RHEA-COMP:17340"/>
        <dbReference type="ChEBI" id="CHEBI:33019"/>
        <dbReference type="ChEBI" id="CHEBI:61560"/>
        <dbReference type="ChEBI" id="CHEBI:173112"/>
        <dbReference type="EC" id="2.7.7.7"/>
    </reaction>
</comment>
<dbReference type="GO" id="GO:0009432">
    <property type="term" value="P:SOS response"/>
    <property type="evidence" value="ECO:0007669"/>
    <property type="project" value="TreeGrafter"/>
</dbReference>
<keyword evidence="2" id="KW-0227">DNA damage</keyword>
<dbReference type="Gene3D" id="1.10.150.20">
    <property type="entry name" value="5' to 3' exonuclease, C-terminal subdomain"/>
    <property type="match status" value="1"/>
</dbReference>
<dbReference type="Pfam" id="PF11799">
    <property type="entry name" value="IMS_C"/>
    <property type="match status" value="1"/>
</dbReference>
<keyword evidence="2" id="KW-0460">Magnesium</keyword>
<protein>
    <recommendedName>
        <fullName evidence="2">DNA polymerase IV</fullName>
        <shortName evidence="2">Pol IV</shortName>
        <ecNumber evidence="2">2.7.7.7</ecNumber>
    </recommendedName>
</protein>
<dbReference type="Gene3D" id="3.30.1490.100">
    <property type="entry name" value="DNA polymerase, Y-family, little finger domain"/>
    <property type="match status" value="1"/>
</dbReference>
<dbReference type="GO" id="GO:0000287">
    <property type="term" value="F:magnesium ion binding"/>
    <property type="evidence" value="ECO:0007669"/>
    <property type="project" value="UniProtKB-UniRule"/>
</dbReference>
<evidence type="ECO:0000256" key="2">
    <source>
        <dbReference type="HAMAP-Rule" id="MF_01113"/>
    </source>
</evidence>
<feature type="active site" evidence="2">
    <location>
        <position position="112"/>
    </location>
</feature>
<dbReference type="InterPro" id="IPR043128">
    <property type="entry name" value="Rev_trsase/Diguanyl_cyclase"/>
</dbReference>
<feature type="site" description="Substrate discrimination" evidence="2">
    <location>
        <position position="14"/>
    </location>
</feature>
<name>A0A9D2D3A7_9FIRM</name>
<comment type="cofactor">
    <cofactor evidence="2">
        <name>Mg(2+)</name>
        <dbReference type="ChEBI" id="CHEBI:18420"/>
    </cofactor>
    <text evidence="2">Binds 2 magnesium ions per subunit.</text>
</comment>
<comment type="function">
    <text evidence="2">Poorly processive, error-prone DNA polymerase involved in untargeted mutagenesis. Copies undamaged DNA at stalled replication forks, which arise in vivo from mismatched or misaligned primer ends. These misaligned primers can be extended by PolIV. Exhibits no 3'-5' exonuclease (proofreading) activity. May be involved in translesional synthesis, in conjunction with the beta clamp from PolIII.</text>
</comment>
<dbReference type="InterPro" id="IPR036775">
    <property type="entry name" value="DNA_pol_Y-fam_lit_finger_sf"/>
</dbReference>
<dbReference type="EC" id="2.7.7.7" evidence="2"/>
<dbReference type="InterPro" id="IPR050116">
    <property type="entry name" value="DNA_polymerase-Y"/>
</dbReference>
<dbReference type="InterPro" id="IPR001126">
    <property type="entry name" value="UmuC"/>
</dbReference>
<comment type="subcellular location">
    <subcellularLocation>
        <location evidence="2">Cytoplasm</location>
    </subcellularLocation>
</comment>
<accession>A0A9D2D3A7</accession>
<feature type="binding site" evidence="2">
    <location>
        <position position="111"/>
    </location>
    <ligand>
        <name>Mg(2+)</name>
        <dbReference type="ChEBI" id="CHEBI:18420"/>
    </ligand>
</feature>
<organism evidence="5 6">
    <name type="scientific">Candidatus Eubacterium avistercoris</name>
    <dbReference type="NCBI Taxonomy" id="2838567"/>
    <lineage>
        <taxon>Bacteria</taxon>
        <taxon>Bacillati</taxon>
        <taxon>Bacillota</taxon>
        <taxon>Clostridia</taxon>
        <taxon>Eubacteriales</taxon>
        <taxon>Eubacteriaceae</taxon>
        <taxon>Eubacterium</taxon>
    </lineage>
</organism>
<dbReference type="EMBL" id="DXCH01000201">
    <property type="protein sequence ID" value="HIZ07714.1"/>
    <property type="molecule type" value="Genomic_DNA"/>
</dbReference>
<keyword evidence="2" id="KW-0234">DNA repair</keyword>
<comment type="caution">
    <text evidence="5">The sequence shown here is derived from an EMBL/GenBank/DDBJ whole genome shotgun (WGS) entry which is preliminary data.</text>
</comment>
<dbReference type="GO" id="GO:0042276">
    <property type="term" value="P:error-prone translesion synthesis"/>
    <property type="evidence" value="ECO:0007669"/>
    <property type="project" value="TreeGrafter"/>
</dbReference>
<dbReference type="GO" id="GO:0006281">
    <property type="term" value="P:DNA repair"/>
    <property type="evidence" value="ECO:0007669"/>
    <property type="project" value="UniProtKB-UniRule"/>
</dbReference>
<keyword evidence="2" id="KW-0808">Transferase</keyword>
<evidence type="ECO:0000313" key="5">
    <source>
        <dbReference type="EMBL" id="HIZ07714.1"/>
    </source>
</evidence>
<feature type="binding site" evidence="2">
    <location>
        <position position="9"/>
    </location>
    <ligand>
        <name>Mg(2+)</name>
        <dbReference type="ChEBI" id="CHEBI:18420"/>
    </ligand>
</feature>
<keyword evidence="2" id="KW-0239">DNA-directed DNA polymerase</keyword>
<dbReference type="CDD" id="cd03586">
    <property type="entry name" value="PolY_Pol_IV_kappa"/>
    <property type="match status" value="1"/>
</dbReference>
<keyword evidence="2" id="KW-0479">Metal-binding</keyword>
<dbReference type="HAMAP" id="MF_01113">
    <property type="entry name" value="DNApol_IV"/>
    <property type="match status" value="1"/>
</dbReference>
<feature type="region of interest" description="Disordered" evidence="3">
    <location>
        <begin position="391"/>
        <end position="415"/>
    </location>
</feature>
<dbReference type="PROSITE" id="PS50173">
    <property type="entry name" value="UMUC"/>
    <property type="match status" value="1"/>
</dbReference>
<dbReference type="InterPro" id="IPR017961">
    <property type="entry name" value="DNA_pol_Y-fam_little_finger"/>
</dbReference>
<dbReference type="Pfam" id="PF00817">
    <property type="entry name" value="IMS"/>
    <property type="match status" value="1"/>
</dbReference>
<dbReference type="GO" id="GO:0006261">
    <property type="term" value="P:DNA-templated DNA replication"/>
    <property type="evidence" value="ECO:0007669"/>
    <property type="project" value="UniProtKB-UniRule"/>
</dbReference>
<evidence type="ECO:0000259" key="4">
    <source>
        <dbReference type="PROSITE" id="PS50173"/>
    </source>
</evidence>
<keyword evidence="2" id="KW-0963">Cytoplasm</keyword>